<accession>A0ABR3R3V3</accession>
<organism evidence="1 2">
    <name type="scientific">Paraconiothyrium brasiliense</name>
    <dbReference type="NCBI Taxonomy" id="300254"/>
    <lineage>
        <taxon>Eukaryota</taxon>
        <taxon>Fungi</taxon>
        <taxon>Dikarya</taxon>
        <taxon>Ascomycota</taxon>
        <taxon>Pezizomycotina</taxon>
        <taxon>Dothideomycetes</taxon>
        <taxon>Pleosporomycetidae</taxon>
        <taxon>Pleosporales</taxon>
        <taxon>Massarineae</taxon>
        <taxon>Didymosphaeriaceae</taxon>
        <taxon>Paraconiothyrium</taxon>
    </lineage>
</organism>
<proteinExistence type="predicted"/>
<name>A0ABR3R3V3_9PLEO</name>
<keyword evidence="2" id="KW-1185">Reference proteome</keyword>
<protein>
    <submittedName>
        <fullName evidence="1">Uncharacterized protein</fullName>
    </submittedName>
</protein>
<sequence>MSEGALRKLLGADIPKSAVHPFFVCIAGHGIIAGTPDDVDVVALEDDVDGIKRVEEILPEGTEIPDDMFGVVEELCGSNVGMLRKVSVALLDLLSHDERTAVEGELLLSNDVSVLLVVTKENDMDVGSEDIDQDVVEVDFEGLEEWPPCDEESSELVVALAEGSDESRLFEDNDDDESPKLISTLTEDANEVRLSALEEPTAELRLIGDDALDMELFVVDEVATGGVLEINPVEDPRLTEVCVAVDDMLKEPSDVCGTSSDE</sequence>
<gene>
    <name evidence="1" type="ORF">SLS60_007956</name>
</gene>
<comment type="caution">
    <text evidence="1">The sequence shown here is derived from an EMBL/GenBank/DDBJ whole genome shotgun (WGS) entry which is preliminary data.</text>
</comment>
<evidence type="ECO:0000313" key="1">
    <source>
        <dbReference type="EMBL" id="KAL1598814.1"/>
    </source>
</evidence>
<evidence type="ECO:0000313" key="2">
    <source>
        <dbReference type="Proteomes" id="UP001521785"/>
    </source>
</evidence>
<reference evidence="1 2" key="1">
    <citation type="submission" date="2024-02" db="EMBL/GenBank/DDBJ databases">
        <title>De novo assembly and annotation of 12 fungi associated with fruit tree decline syndrome in Ontario, Canada.</title>
        <authorList>
            <person name="Sulman M."/>
            <person name="Ellouze W."/>
            <person name="Ilyukhin E."/>
        </authorList>
    </citation>
    <scope>NUCLEOTIDE SEQUENCE [LARGE SCALE GENOMIC DNA]</scope>
    <source>
        <strain evidence="1 2">M42-189</strain>
    </source>
</reference>
<dbReference type="EMBL" id="JAKJXO020000011">
    <property type="protein sequence ID" value="KAL1598814.1"/>
    <property type="molecule type" value="Genomic_DNA"/>
</dbReference>
<dbReference type="Proteomes" id="UP001521785">
    <property type="component" value="Unassembled WGS sequence"/>
</dbReference>